<organism evidence="8 9">
    <name type="scientific">Archaeoglobus sulfaticallidus PM70-1</name>
    <dbReference type="NCBI Taxonomy" id="387631"/>
    <lineage>
        <taxon>Archaea</taxon>
        <taxon>Methanobacteriati</taxon>
        <taxon>Methanobacteriota</taxon>
        <taxon>Archaeoglobi</taxon>
        <taxon>Archaeoglobales</taxon>
        <taxon>Archaeoglobaceae</taxon>
        <taxon>Archaeoglobus</taxon>
    </lineage>
</organism>
<feature type="transmembrane region" description="Helical" evidence="6">
    <location>
        <begin position="79"/>
        <end position="98"/>
    </location>
</feature>
<dbReference type="OrthoDB" id="12374at2157"/>
<dbReference type="HOGENOM" id="CLU_051791_0_0_2"/>
<dbReference type="KEGG" id="ast:Asulf_00247"/>
<evidence type="ECO:0000256" key="3">
    <source>
        <dbReference type="ARBA" id="ARBA00022692"/>
    </source>
</evidence>
<dbReference type="EMBL" id="CP005290">
    <property type="protein sequence ID" value="AGK60280.1"/>
    <property type="molecule type" value="Genomic_DNA"/>
</dbReference>
<dbReference type="STRING" id="387631.Asulf_00247"/>
<dbReference type="InterPro" id="IPR018076">
    <property type="entry name" value="T2SS_GspF_dom"/>
</dbReference>
<proteinExistence type="predicted"/>
<comment type="subcellular location">
    <subcellularLocation>
        <location evidence="1">Cell membrane</location>
        <topology evidence="1">Multi-pass membrane protein</topology>
    </subcellularLocation>
</comment>
<dbReference type="RefSeq" id="WP_015589879.1">
    <property type="nucleotide sequence ID" value="NC_021169.1"/>
</dbReference>
<dbReference type="InterPro" id="IPR056569">
    <property type="entry name" value="ArlJ-like"/>
</dbReference>
<feature type="transmembrane region" description="Helical" evidence="6">
    <location>
        <begin position="259"/>
        <end position="283"/>
    </location>
</feature>
<keyword evidence="9" id="KW-1185">Reference proteome</keyword>
<dbReference type="eggNOG" id="arCOG01808">
    <property type="taxonomic scope" value="Archaea"/>
</dbReference>
<dbReference type="Pfam" id="PF00482">
    <property type="entry name" value="T2SSF"/>
    <property type="match status" value="1"/>
</dbReference>
<keyword evidence="4 6" id="KW-1133">Transmembrane helix</keyword>
<evidence type="ECO:0000256" key="6">
    <source>
        <dbReference type="SAM" id="Phobius"/>
    </source>
</evidence>
<keyword evidence="5 6" id="KW-0472">Membrane</keyword>
<feature type="transmembrane region" description="Helical" evidence="6">
    <location>
        <begin position="227"/>
        <end position="253"/>
    </location>
</feature>
<dbReference type="PANTHER" id="PTHR35402:SF1">
    <property type="entry name" value="TYPE II SECRETION SYSTEM PROTEIN GSPF DOMAIN-CONTAINING PROTEIN"/>
    <property type="match status" value="1"/>
</dbReference>
<dbReference type="GeneID" id="15391893"/>
<evidence type="ECO:0000256" key="4">
    <source>
        <dbReference type="ARBA" id="ARBA00022989"/>
    </source>
</evidence>
<evidence type="ECO:0000259" key="7">
    <source>
        <dbReference type="Pfam" id="PF00482"/>
    </source>
</evidence>
<keyword evidence="2" id="KW-1003">Cell membrane</keyword>
<dbReference type="Proteomes" id="UP000013307">
    <property type="component" value="Chromosome"/>
</dbReference>
<evidence type="ECO:0000256" key="2">
    <source>
        <dbReference type="ARBA" id="ARBA00022475"/>
    </source>
</evidence>
<protein>
    <recommendedName>
        <fullName evidence="7">Type II secretion system protein GspF domain-containing protein</fullName>
    </recommendedName>
</protein>
<evidence type="ECO:0000256" key="5">
    <source>
        <dbReference type="ARBA" id="ARBA00023136"/>
    </source>
</evidence>
<dbReference type="PANTHER" id="PTHR35402">
    <property type="entry name" value="INTEGRAL MEMBRANE PROTEIN-RELATED"/>
    <property type="match status" value="1"/>
</dbReference>
<accession>N0BJE6</accession>
<sequence>MRIYDKIAYRLFGRFADRRVKNYPQIETTLLMAEMFIRAEYYVARIYFSCFLAGIITSLSSLLLFFLLPENMKARLVPILVAFPMITITFVYAFGYFYPENKARERARNIELQLPYALSFMAALASAGVTPVGLFRALANQKSAYESISSEASKIYTDVTLYGMDIITALKNSAERSPSARYREVIQGIISTITAGGSLKEYLFREAQELMRENRTKMKSFFETLSVLAESYVVLGVAFPLFMMILFSVMLLIQTSGLVLSIQVLYVIIFIVLPVISIAYAILLKISMPGV</sequence>
<dbReference type="GO" id="GO:0005886">
    <property type="term" value="C:plasma membrane"/>
    <property type="evidence" value="ECO:0007669"/>
    <property type="project" value="UniProtKB-SubCell"/>
</dbReference>
<name>N0BJE6_9EURY</name>
<gene>
    <name evidence="8" type="ORF">Asulf_00247</name>
</gene>
<evidence type="ECO:0000313" key="8">
    <source>
        <dbReference type="EMBL" id="AGK60280.1"/>
    </source>
</evidence>
<evidence type="ECO:0000256" key="1">
    <source>
        <dbReference type="ARBA" id="ARBA00004651"/>
    </source>
</evidence>
<feature type="transmembrane region" description="Helical" evidence="6">
    <location>
        <begin position="46"/>
        <end position="67"/>
    </location>
</feature>
<evidence type="ECO:0000313" key="9">
    <source>
        <dbReference type="Proteomes" id="UP000013307"/>
    </source>
</evidence>
<keyword evidence="3 6" id="KW-0812">Transmembrane</keyword>
<dbReference type="AlphaFoldDB" id="N0BJE6"/>
<feature type="domain" description="Type II secretion system protein GspF" evidence="7">
    <location>
        <begin position="118"/>
        <end position="246"/>
    </location>
</feature>
<reference evidence="8 9" key="1">
    <citation type="journal article" date="2013" name="Genome Announc.">
        <title>Complete Genome Sequence of the Thermophilic and Facultatively Chemolithoautotrophic Sulfate Reducer Archaeoglobus sulfaticallidus Strain PM70-1T.</title>
        <authorList>
            <person name="Stokke R."/>
            <person name="Hocking W.P."/>
            <person name="Steinsbu B.O."/>
            <person name="Steen I.H."/>
        </authorList>
    </citation>
    <scope>NUCLEOTIDE SEQUENCE [LARGE SCALE GENOMIC DNA]</scope>
    <source>
        <strain evidence="8">PM70-1</strain>
    </source>
</reference>